<organism evidence="2 3">
    <name type="scientific">Manacus vitellinus</name>
    <name type="common">golden-collared manakin</name>
    <dbReference type="NCBI Taxonomy" id="328815"/>
    <lineage>
        <taxon>Eukaryota</taxon>
        <taxon>Metazoa</taxon>
        <taxon>Chordata</taxon>
        <taxon>Craniata</taxon>
        <taxon>Vertebrata</taxon>
        <taxon>Euteleostomi</taxon>
        <taxon>Archelosauria</taxon>
        <taxon>Archosauria</taxon>
        <taxon>Dinosauria</taxon>
        <taxon>Saurischia</taxon>
        <taxon>Theropoda</taxon>
        <taxon>Coelurosauria</taxon>
        <taxon>Aves</taxon>
        <taxon>Neognathae</taxon>
        <taxon>Neoaves</taxon>
        <taxon>Telluraves</taxon>
        <taxon>Australaves</taxon>
        <taxon>Passeriformes</taxon>
        <taxon>Pipridae</taxon>
        <taxon>Manacus</taxon>
    </lineage>
</organism>
<reference evidence="2 3" key="1">
    <citation type="submission" date="2014-06" db="EMBL/GenBank/DDBJ databases">
        <title>Genome evolution of avian class.</title>
        <authorList>
            <person name="Zhang G."/>
            <person name="Li C."/>
        </authorList>
    </citation>
    <scope>NUCLEOTIDE SEQUENCE [LARGE SCALE GENOMIC DNA]</scope>
    <source>
        <strain evidence="2">BGI_N305</strain>
    </source>
</reference>
<accession>A0A093QJ74</accession>
<dbReference type="AlphaFoldDB" id="A0A093QJ74"/>
<dbReference type="Proteomes" id="UP000053258">
    <property type="component" value="Unassembled WGS sequence"/>
</dbReference>
<feature type="non-terminal residue" evidence="2">
    <location>
        <position position="1"/>
    </location>
</feature>
<evidence type="ECO:0000313" key="3">
    <source>
        <dbReference type="Proteomes" id="UP000053258"/>
    </source>
</evidence>
<proteinExistence type="predicted"/>
<dbReference type="EMBL" id="KL756422">
    <property type="protein sequence ID" value="KFW88596.1"/>
    <property type="molecule type" value="Genomic_DNA"/>
</dbReference>
<feature type="non-terminal residue" evidence="2">
    <location>
        <position position="76"/>
    </location>
</feature>
<keyword evidence="3" id="KW-1185">Reference proteome</keyword>
<sequence length="76" mass="8764">KQISDPNCSNTFLSTVWQYGTPCFYNTTYSYLLWPISFSLSSNQRSFHSHNSSCLHDWTLSDKEIVLTFVSSISLM</sequence>
<evidence type="ECO:0000313" key="2">
    <source>
        <dbReference type="EMBL" id="KFW88596.1"/>
    </source>
</evidence>
<protein>
    <submittedName>
        <fullName evidence="2">Uncharacterized protein</fullName>
    </submittedName>
</protein>
<gene>
    <name evidence="2" type="ORF">N305_00274</name>
    <name evidence="1" type="ORF">N305_10025</name>
</gene>
<dbReference type="EMBL" id="KL672654">
    <property type="protein sequence ID" value="KFW86659.1"/>
    <property type="molecule type" value="Genomic_DNA"/>
</dbReference>
<evidence type="ECO:0000313" key="1">
    <source>
        <dbReference type="EMBL" id="KFW86659.1"/>
    </source>
</evidence>
<name>A0A093QJ74_9PASS</name>